<feature type="compositionally biased region" description="Basic and acidic residues" evidence="1">
    <location>
        <begin position="23"/>
        <end position="42"/>
    </location>
</feature>
<keyword evidence="2" id="KW-0732">Signal</keyword>
<dbReference type="Proteomes" id="UP000656244">
    <property type="component" value="Unassembled WGS sequence"/>
</dbReference>
<feature type="region of interest" description="Disordered" evidence="1">
    <location>
        <begin position="23"/>
        <end position="66"/>
    </location>
</feature>
<feature type="signal peptide" evidence="2">
    <location>
        <begin position="1"/>
        <end position="19"/>
    </location>
</feature>
<dbReference type="AlphaFoldDB" id="A0A923H6I4"/>
<name>A0A923H6I4_9FLAO</name>
<dbReference type="RefSeq" id="WP_186558030.1">
    <property type="nucleotide sequence ID" value="NZ_JACNMF010000001.1"/>
</dbReference>
<feature type="chain" id="PRO_5037433525" evidence="2">
    <location>
        <begin position="20"/>
        <end position="360"/>
    </location>
</feature>
<evidence type="ECO:0000313" key="4">
    <source>
        <dbReference type="Proteomes" id="UP000656244"/>
    </source>
</evidence>
<protein>
    <submittedName>
        <fullName evidence="3">Transporter</fullName>
    </submittedName>
</protein>
<evidence type="ECO:0000256" key="2">
    <source>
        <dbReference type="SAM" id="SignalP"/>
    </source>
</evidence>
<dbReference type="InterPro" id="IPR025737">
    <property type="entry name" value="FApF"/>
</dbReference>
<gene>
    <name evidence="3" type="ORF">H7U19_01300</name>
</gene>
<sequence length="360" mass="39992">MKQLFFVVMLCITTTFAFAQHEQHKNHDNSNSHDNHGHHNKEGNSSQWSSGRPDGHAPISVMGDHTHHRGGIMFSYRYMTMDMRQLRSGTDDTTTANAHANYMVAPVDMIMNMHMLGAMYALSDKITIMAMANYLENDMNLQMRNGNQFSTSTSGFGDVMVSALYSIFNKNRKAMHAQLGINIPTGSIEAMDVTPMSMGNDMQLPYPMQLGTGSFGAKLGLTYLGQSDKFSWGHQLTGMINFNDNDQDYKFGNQYRFNNWIGAKAGENLSVSIRLEGVLIDEIDGVSSLLNPMMVTTADVANSGGTFINSGFGVNYMIKNGGLKGLRFASEISTPLYQDLNGIQLKQNYNLMFGLQYAMH</sequence>
<dbReference type="EMBL" id="JACNMF010000001">
    <property type="protein sequence ID" value="MBC3757021.1"/>
    <property type="molecule type" value="Genomic_DNA"/>
</dbReference>
<accession>A0A923H6I4</accession>
<evidence type="ECO:0000256" key="1">
    <source>
        <dbReference type="SAM" id="MobiDB-lite"/>
    </source>
</evidence>
<reference evidence="3" key="1">
    <citation type="submission" date="2020-08" db="EMBL/GenBank/DDBJ databases">
        <title>Hyunsoonleella sp. strain SJ7 genome sequencing and assembly.</title>
        <authorList>
            <person name="Kim I."/>
        </authorList>
    </citation>
    <scope>NUCLEOTIDE SEQUENCE</scope>
    <source>
        <strain evidence="3">SJ7</strain>
    </source>
</reference>
<proteinExistence type="predicted"/>
<keyword evidence="4" id="KW-1185">Reference proteome</keyword>
<dbReference type="Pfam" id="PF13557">
    <property type="entry name" value="Phenol_MetA_deg"/>
    <property type="match status" value="1"/>
</dbReference>
<comment type="caution">
    <text evidence="3">The sequence shown here is derived from an EMBL/GenBank/DDBJ whole genome shotgun (WGS) entry which is preliminary data.</text>
</comment>
<organism evidence="3 4">
    <name type="scientific">Hyunsoonleella aquatilis</name>
    <dbReference type="NCBI Taxonomy" id="2762758"/>
    <lineage>
        <taxon>Bacteria</taxon>
        <taxon>Pseudomonadati</taxon>
        <taxon>Bacteroidota</taxon>
        <taxon>Flavobacteriia</taxon>
        <taxon>Flavobacteriales</taxon>
        <taxon>Flavobacteriaceae</taxon>
    </lineage>
</organism>
<evidence type="ECO:0000313" key="3">
    <source>
        <dbReference type="EMBL" id="MBC3757021.1"/>
    </source>
</evidence>